<protein>
    <submittedName>
        <fullName evidence="2">Uncharacterized protein</fullName>
    </submittedName>
</protein>
<name>A0A937FVC8_9BACT</name>
<keyword evidence="1" id="KW-0175">Coiled coil</keyword>
<accession>A0A937FVC8</accession>
<sequence length="203" mass="23733">MDKTPDKPILVRIADKLKETQQEVDELVLQFSLGKAEARDKFEEIKTELKLKVAEFKQSAFVQHLSTITLDIKRRLEVLEQHLNLGQADTSLVFEEQKSKITHAIEQLEAQLKKLLPEEREYFEQELEKFKIKLEILRLWFSLKKIEVKASFKGHMKEARERIDKLVENARSAFASDKGDQHNFKHEIGLAYDHLKKAVHSLT</sequence>
<comment type="caution">
    <text evidence="2">The sequence shown here is derived from an EMBL/GenBank/DDBJ whole genome shotgun (WGS) entry which is preliminary data.</text>
</comment>
<reference evidence="2" key="1">
    <citation type="submission" date="2021-01" db="EMBL/GenBank/DDBJ databases">
        <title>Fulvivirga kasyanovii gen. nov., sp nov., a novel member of the phylum Bacteroidetes isolated from seawater in a mussel farm.</title>
        <authorList>
            <person name="Zhao L.-H."/>
            <person name="Wang Z.-J."/>
        </authorList>
    </citation>
    <scope>NUCLEOTIDE SEQUENCE</scope>
    <source>
        <strain evidence="2">29W222</strain>
    </source>
</reference>
<keyword evidence="3" id="KW-1185">Reference proteome</keyword>
<organism evidence="2 3">
    <name type="scientific">Fulvivirga marina</name>
    <dbReference type="NCBI Taxonomy" id="2494733"/>
    <lineage>
        <taxon>Bacteria</taxon>
        <taxon>Pseudomonadati</taxon>
        <taxon>Bacteroidota</taxon>
        <taxon>Cytophagia</taxon>
        <taxon>Cytophagales</taxon>
        <taxon>Fulvivirgaceae</taxon>
        <taxon>Fulvivirga</taxon>
    </lineage>
</organism>
<proteinExistence type="predicted"/>
<evidence type="ECO:0000256" key="1">
    <source>
        <dbReference type="SAM" id="Coils"/>
    </source>
</evidence>
<feature type="coiled-coil region" evidence="1">
    <location>
        <begin position="10"/>
        <end position="55"/>
    </location>
</feature>
<dbReference type="AlphaFoldDB" id="A0A937FVC8"/>
<evidence type="ECO:0000313" key="2">
    <source>
        <dbReference type="EMBL" id="MBL6446649.1"/>
    </source>
</evidence>
<feature type="coiled-coil region" evidence="1">
    <location>
        <begin position="149"/>
        <end position="176"/>
    </location>
</feature>
<dbReference type="Proteomes" id="UP000614216">
    <property type="component" value="Unassembled WGS sequence"/>
</dbReference>
<dbReference type="RefSeq" id="WP_202856180.1">
    <property type="nucleotide sequence ID" value="NZ_JAEUGD010000031.1"/>
</dbReference>
<dbReference type="EMBL" id="JAEUGD010000031">
    <property type="protein sequence ID" value="MBL6446649.1"/>
    <property type="molecule type" value="Genomic_DNA"/>
</dbReference>
<evidence type="ECO:0000313" key="3">
    <source>
        <dbReference type="Proteomes" id="UP000614216"/>
    </source>
</evidence>
<gene>
    <name evidence="2" type="ORF">JMN32_10025</name>
</gene>